<comment type="caution">
    <text evidence="6">The sequence shown here is derived from an EMBL/GenBank/DDBJ whole genome shotgun (WGS) entry which is preliminary data.</text>
</comment>
<dbReference type="Pfam" id="PF20268">
    <property type="entry name" value="SBDS_C"/>
    <property type="match status" value="1"/>
</dbReference>
<dbReference type="AlphaFoldDB" id="A0A2U1S7Z8"/>
<dbReference type="Gene3D" id="3.30.1250.10">
    <property type="entry name" value="Ribosome maturation protein SBDS, N-terminal domain"/>
    <property type="match status" value="1"/>
</dbReference>
<dbReference type="InterPro" id="IPR019783">
    <property type="entry name" value="SDO1/SBDS_N"/>
</dbReference>
<feature type="domain" description="Ribosome maturation protein SDO1/SBDS N-terminal" evidence="3">
    <location>
        <begin position="7"/>
        <end position="95"/>
    </location>
</feature>
<dbReference type="NCBIfam" id="TIGR00291">
    <property type="entry name" value="RNA_SBDS"/>
    <property type="match status" value="1"/>
</dbReference>
<comment type="similarity">
    <text evidence="1">Belongs to the SDO1/SBDS family.</text>
</comment>
<feature type="domain" description="Ribosome maturation protein SDO1/SBDS C-terminal" evidence="5">
    <location>
        <begin position="166"/>
        <end position="233"/>
    </location>
</feature>
<evidence type="ECO:0000259" key="4">
    <source>
        <dbReference type="Pfam" id="PF09377"/>
    </source>
</evidence>
<name>A0A2U1S7Z8_9EURY</name>
<dbReference type="InterPro" id="IPR018978">
    <property type="entry name" value="SDO1/SBDS_central"/>
</dbReference>
<dbReference type="Pfam" id="PF01172">
    <property type="entry name" value="SBDS_N"/>
    <property type="match status" value="1"/>
</dbReference>
<dbReference type="OrthoDB" id="84504at2157"/>
<evidence type="ECO:0000256" key="1">
    <source>
        <dbReference type="ARBA" id="ARBA00007433"/>
    </source>
</evidence>
<evidence type="ECO:0000259" key="5">
    <source>
        <dbReference type="Pfam" id="PF20268"/>
    </source>
</evidence>
<dbReference type="SUPFAM" id="SSF54980">
    <property type="entry name" value="EF-G C-terminal domain-like"/>
    <property type="match status" value="1"/>
</dbReference>
<dbReference type="PANTHER" id="PTHR10927:SF4">
    <property type="entry name" value="RIBOSOME MATURATION PROTEIN SDO1 HOMOLOG"/>
    <property type="match status" value="1"/>
</dbReference>
<sequence length="233" mass="25843">MVNIDDAIIAKYESYGEHFEILVDPDLAAEFRNPDGKDVAIEDLLAIEEIFKDSKKGDKASDEAMNKIFETTDPIEVSKIILEKGTVQLTAEQKRQMQKDKRKLIINKISRESINPQTGLPHPAQRIENAMDEAKVKVDPFTSVEQQVQTALKAIKPLIPIRFEKVKVAVRLPGSAAGSAYSAIHPFGEIVNEEWQQDGSWIAIVEIPGGLQDKFASKMAEISGGEAETKTIK</sequence>
<dbReference type="InterPro" id="IPR046928">
    <property type="entry name" value="SDO1/SBDS_C"/>
</dbReference>
<dbReference type="EMBL" id="MZGU01000004">
    <property type="protein sequence ID" value="PWB86151.1"/>
    <property type="molecule type" value="Genomic_DNA"/>
</dbReference>
<dbReference type="Pfam" id="PF09377">
    <property type="entry name" value="SBDS_domain_II"/>
    <property type="match status" value="1"/>
</dbReference>
<dbReference type="Proteomes" id="UP000245577">
    <property type="component" value="Unassembled WGS sequence"/>
</dbReference>
<feature type="domain" description="Ribosome maturation protein SDO1/SBDS central" evidence="4">
    <location>
        <begin position="104"/>
        <end position="164"/>
    </location>
</feature>
<dbReference type="PANTHER" id="PTHR10927">
    <property type="entry name" value="RIBOSOME MATURATION PROTEIN SBDS"/>
    <property type="match status" value="1"/>
</dbReference>
<dbReference type="RefSeq" id="WP_116669787.1">
    <property type="nucleotide sequence ID" value="NZ_CASEFK010000009.1"/>
</dbReference>
<accession>A0A2U1S7Z8</accession>
<dbReference type="InterPro" id="IPR002140">
    <property type="entry name" value="Sdo1/SBDS"/>
</dbReference>
<evidence type="ECO:0000313" key="7">
    <source>
        <dbReference type="Proteomes" id="UP000245577"/>
    </source>
</evidence>
<dbReference type="InterPro" id="IPR037188">
    <property type="entry name" value="Sdo1/SBDS_central_sf"/>
</dbReference>
<dbReference type="GO" id="GO:0042256">
    <property type="term" value="P:cytosolic ribosome assembly"/>
    <property type="evidence" value="ECO:0007669"/>
    <property type="project" value="InterPro"/>
</dbReference>
<dbReference type="InterPro" id="IPR036786">
    <property type="entry name" value="Ribosome_mat_SBDS_N_sf"/>
</dbReference>
<dbReference type="InterPro" id="IPR035647">
    <property type="entry name" value="EFG_III/V"/>
</dbReference>
<dbReference type="Gene3D" id="3.30.70.240">
    <property type="match status" value="1"/>
</dbReference>
<evidence type="ECO:0000313" key="6">
    <source>
        <dbReference type="EMBL" id="PWB86151.1"/>
    </source>
</evidence>
<keyword evidence="7" id="KW-1185">Reference proteome</keyword>
<dbReference type="InterPro" id="IPR018023">
    <property type="entry name" value="Ribosome_mat_SBDS_CS"/>
</dbReference>
<dbReference type="InterPro" id="IPR039100">
    <property type="entry name" value="Sdo1/SBDS-like"/>
</dbReference>
<gene>
    <name evidence="6" type="ORF">MBBWO_10050</name>
</gene>
<evidence type="ECO:0000256" key="2">
    <source>
        <dbReference type="ARBA" id="ARBA00015892"/>
    </source>
</evidence>
<proteinExistence type="inferred from homology"/>
<dbReference type="PROSITE" id="PS01267">
    <property type="entry name" value="UPF0023"/>
    <property type="match status" value="1"/>
</dbReference>
<organism evidence="6 7">
    <name type="scientific">Methanobrevibacter woesei</name>
    <dbReference type="NCBI Taxonomy" id="190976"/>
    <lineage>
        <taxon>Archaea</taxon>
        <taxon>Methanobacteriati</taxon>
        <taxon>Methanobacteriota</taxon>
        <taxon>Methanomada group</taxon>
        <taxon>Methanobacteria</taxon>
        <taxon>Methanobacteriales</taxon>
        <taxon>Methanobacteriaceae</taxon>
        <taxon>Methanobrevibacter</taxon>
    </lineage>
</organism>
<reference evidence="6 7" key="1">
    <citation type="submission" date="2017-03" db="EMBL/GenBank/DDBJ databases">
        <title>Genome sequence of Methanobrevibacter wosei.</title>
        <authorList>
            <person name="Poehlein A."/>
            <person name="Seedorf H."/>
            <person name="Daniel R."/>
        </authorList>
    </citation>
    <scope>NUCLEOTIDE SEQUENCE [LARGE SCALE GENOMIC DNA]</scope>
    <source>
        <strain evidence="6 7">DSM 11979</strain>
    </source>
</reference>
<dbReference type="Gene3D" id="1.10.10.900">
    <property type="entry name" value="SBDS protein C-terminal domain, subdomain 1"/>
    <property type="match status" value="1"/>
</dbReference>
<dbReference type="SUPFAM" id="SSF89895">
    <property type="entry name" value="FYSH domain"/>
    <property type="match status" value="1"/>
</dbReference>
<evidence type="ECO:0000259" key="3">
    <source>
        <dbReference type="Pfam" id="PF01172"/>
    </source>
</evidence>
<dbReference type="SUPFAM" id="SSF109728">
    <property type="entry name" value="Hypothetical protein AF0491, middle domain"/>
    <property type="match status" value="1"/>
</dbReference>
<protein>
    <recommendedName>
        <fullName evidence="2">Ribosome maturation protein SDO1 homolog</fullName>
    </recommendedName>
</protein>